<comment type="caution">
    <text evidence="1">The sequence shown here is derived from an EMBL/GenBank/DDBJ whole genome shotgun (WGS) entry which is preliminary data.</text>
</comment>
<keyword evidence="2" id="KW-1185">Reference proteome</keyword>
<protein>
    <submittedName>
        <fullName evidence="1">Uncharacterized protein</fullName>
    </submittedName>
</protein>
<gene>
    <name evidence="1" type="primary">Acey_s0081.g1459</name>
    <name evidence="1" type="ORF">Y032_0081g1459</name>
</gene>
<organism evidence="1 2">
    <name type="scientific">Ancylostoma ceylanicum</name>
    <dbReference type="NCBI Taxonomy" id="53326"/>
    <lineage>
        <taxon>Eukaryota</taxon>
        <taxon>Metazoa</taxon>
        <taxon>Ecdysozoa</taxon>
        <taxon>Nematoda</taxon>
        <taxon>Chromadorea</taxon>
        <taxon>Rhabditida</taxon>
        <taxon>Rhabditina</taxon>
        <taxon>Rhabditomorpha</taxon>
        <taxon>Strongyloidea</taxon>
        <taxon>Ancylostomatidae</taxon>
        <taxon>Ancylostomatinae</taxon>
        <taxon>Ancylostoma</taxon>
    </lineage>
</organism>
<proteinExistence type="predicted"/>
<name>A0A016TS76_9BILA</name>
<dbReference type="EMBL" id="JARK01001417">
    <property type="protein sequence ID" value="EYC05581.1"/>
    <property type="molecule type" value="Genomic_DNA"/>
</dbReference>
<sequence length="71" mass="8762">MIRERERERERERDCYSKELEPPAEDKTFVCEAYEHEWIVRRQRSVLAALKTLKRRFLKGGVSPRFACWRY</sequence>
<evidence type="ECO:0000313" key="1">
    <source>
        <dbReference type="EMBL" id="EYC05581.1"/>
    </source>
</evidence>
<dbReference type="AlphaFoldDB" id="A0A016TS76"/>
<accession>A0A016TS76</accession>
<evidence type="ECO:0000313" key="2">
    <source>
        <dbReference type="Proteomes" id="UP000024635"/>
    </source>
</evidence>
<reference evidence="2" key="1">
    <citation type="journal article" date="2015" name="Nat. Genet.">
        <title>The genome and transcriptome of the zoonotic hookworm Ancylostoma ceylanicum identify infection-specific gene families.</title>
        <authorList>
            <person name="Schwarz E.M."/>
            <person name="Hu Y."/>
            <person name="Antoshechkin I."/>
            <person name="Miller M.M."/>
            <person name="Sternberg P.W."/>
            <person name="Aroian R.V."/>
        </authorList>
    </citation>
    <scope>NUCLEOTIDE SEQUENCE</scope>
    <source>
        <strain evidence="2">HY135</strain>
    </source>
</reference>
<dbReference type="Proteomes" id="UP000024635">
    <property type="component" value="Unassembled WGS sequence"/>
</dbReference>